<dbReference type="RefSeq" id="WP_408625087.1">
    <property type="nucleotide sequence ID" value="NZ_JBEQCT010000011.1"/>
</dbReference>
<dbReference type="InterPro" id="IPR029058">
    <property type="entry name" value="AB_hydrolase_fold"/>
</dbReference>
<organism evidence="3 4">
    <name type="scientific">Celerinatantimonas yamalensis</name>
    <dbReference type="NCBI Taxonomy" id="559956"/>
    <lineage>
        <taxon>Bacteria</taxon>
        <taxon>Pseudomonadati</taxon>
        <taxon>Pseudomonadota</taxon>
        <taxon>Gammaproteobacteria</taxon>
        <taxon>Celerinatantimonadaceae</taxon>
        <taxon>Celerinatantimonas</taxon>
    </lineage>
</organism>
<dbReference type="EMBL" id="JBEQCT010000011">
    <property type="protein sequence ID" value="MFM2486789.1"/>
    <property type="molecule type" value="Genomic_DNA"/>
</dbReference>
<sequence length="278" mass="30642">MNHIPTSIQLGSDQAQASSQEYFQDGRYYATNQPYLETYEALENPTHGAVLIFPGGGLKTLAWANEGQAIAKWVNQALKLSAFVVHYRLSPYVYPLPQYDARQALRIVRSYADQWHLNPNAIGVMGFSIGGHLALQLAIAPTSIPESDGELSHISARPNWGIVGYSVSTMNSDLAHESSTTTLFGGQPSLKQQQLCDLPMQIGAQTPPLFIFHELNDPAVPAAQSLRLMQHLHPVSQNSELHMYQGDKHGVGLATDEPGNVHTWPLAAQQWLQNNRLI</sequence>
<evidence type="ECO:0000313" key="4">
    <source>
        <dbReference type="Proteomes" id="UP001629953"/>
    </source>
</evidence>
<dbReference type="InterPro" id="IPR049492">
    <property type="entry name" value="BD-FAE-like_dom"/>
</dbReference>
<keyword evidence="1 3" id="KW-0378">Hydrolase</keyword>
<dbReference type="Gene3D" id="3.40.50.1820">
    <property type="entry name" value="alpha/beta hydrolase"/>
    <property type="match status" value="1"/>
</dbReference>
<dbReference type="PANTHER" id="PTHR48081:SF6">
    <property type="entry name" value="PEPTIDASE S9 PROLYL OLIGOPEPTIDASE CATALYTIC DOMAIN-CONTAINING PROTEIN"/>
    <property type="match status" value="1"/>
</dbReference>
<reference evidence="3 4" key="1">
    <citation type="journal article" date="2013" name="Int. J. Syst. Evol. Microbiol.">
        <title>Celerinatantimonas yamalensis sp. nov., a cold-adapted diazotrophic bacterium from a cold permafrost brine.</title>
        <authorList>
            <person name="Shcherbakova V."/>
            <person name="Chuvilskaya N."/>
            <person name="Rivkina E."/>
            <person name="Demidov N."/>
            <person name="Uchaeva V."/>
            <person name="Suetin S."/>
            <person name="Suzina N."/>
            <person name="Gilichinsky D."/>
        </authorList>
    </citation>
    <scope>NUCLEOTIDE SEQUENCE [LARGE SCALE GENOMIC DNA]</scope>
    <source>
        <strain evidence="3 4">C7</strain>
    </source>
</reference>
<evidence type="ECO:0000313" key="3">
    <source>
        <dbReference type="EMBL" id="MFM2486789.1"/>
    </source>
</evidence>
<dbReference type="GO" id="GO:0016787">
    <property type="term" value="F:hydrolase activity"/>
    <property type="evidence" value="ECO:0007669"/>
    <property type="project" value="UniProtKB-KW"/>
</dbReference>
<feature type="domain" description="BD-FAE-like" evidence="2">
    <location>
        <begin position="50"/>
        <end position="232"/>
    </location>
</feature>
<dbReference type="SUPFAM" id="SSF53474">
    <property type="entry name" value="alpha/beta-Hydrolases"/>
    <property type="match status" value="1"/>
</dbReference>
<accession>A0ABW9GBT1</accession>
<dbReference type="Pfam" id="PF20434">
    <property type="entry name" value="BD-FAE"/>
    <property type="match status" value="1"/>
</dbReference>
<comment type="caution">
    <text evidence="3">The sequence shown here is derived from an EMBL/GenBank/DDBJ whole genome shotgun (WGS) entry which is preliminary data.</text>
</comment>
<gene>
    <name evidence="3" type="ORF">ABUE30_17290</name>
</gene>
<proteinExistence type="predicted"/>
<evidence type="ECO:0000256" key="1">
    <source>
        <dbReference type="ARBA" id="ARBA00022801"/>
    </source>
</evidence>
<name>A0ABW9GBT1_9GAMM</name>
<dbReference type="Proteomes" id="UP001629953">
    <property type="component" value="Unassembled WGS sequence"/>
</dbReference>
<protein>
    <submittedName>
        <fullName evidence="3">Alpha/beta hydrolase</fullName>
    </submittedName>
</protein>
<keyword evidence="4" id="KW-1185">Reference proteome</keyword>
<dbReference type="InterPro" id="IPR050300">
    <property type="entry name" value="GDXG_lipolytic_enzyme"/>
</dbReference>
<dbReference type="PANTHER" id="PTHR48081">
    <property type="entry name" value="AB HYDROLASE SUPERFAMILY PROTEIN C4A8.06C"/>
    <property type="match status" value="1"/>
</dbReference>
<evidence type="ECO:0000259" key="2">
    <source>
        <dbReference type="Pfam" id="PF20434"/>
    </source>
</evidence>